<dbReference type="SUPFAM" id="SSF56059">
    <property type="entry name" value="Glutathione synthetase ATP-binding domain-like"/>
    <property type="match status" value="1"/>
</dbReference>
<reference evidence="4" key="1">
    <citation type="journal article" date="2019" name="Int. J. Syst. Evol. Microbiol.">
        <title>The Global Catalogue of Microorganisms (GCM) 10K type strain sequencing project: providing services to taxonomists for standard genome sequencing and annotation.</title>
        <authorList>
            <consortium name="The Broad Institute Genomics Platform"/>
            <consortium name="The Broad Institute Genome Sequencing Center for Infectious Disease"/>
            <person name="Wu L."/>
            <person name="Ma J."/>
        </authorList>
    </citation>
    <scope>NUCLEOTIDE SEQUENCE [LARGE SCALE GENOMIC DNA]</scope>
    <source>
        <strain evidence="4">CCUG 56608</strain>
    </source>
</reference>
<dbReference type="Proteomes" id="UP001597041">
    <property type="component" value="Unassembled WGS sequence"/>
</dbReference>
<dbReference type="PROSITE" id="PS50975">
    <property type="entry name" value="ATP_GRASP"/>
    <property type="match status" value="1"/>
</dbReference>
<accession>A0ABW3NA39</accession>
<proteinExistence type="predicted"/>
<dbReference type="InterPro" id="IPR026838">
    <property type="entry name" value="YheC/D"/>
</dbReference>
<dbReference type="EMBL" id="JBHTKK010000001">
    <property type="protein sequence ID" value="MFD1064422.1"/>
    <property type="molecule type" value="Genomic_DNA"/>
</dbReference>
<protein>
    <submittedName>
        <fullName evidence="3">YheC/YheD family protein</fullName>
    </submittedName>
</protein>
<evidence type="ECO:0000313" key="3">
    <source>
        <dbReference type="EMBL" id="MFD1064422.1"/>
    </source>
</evidence>
<name>A0ABW3NA39_9BACI</name>
<gene>
    <name evidence="3" type="ORF">ACFQ19_00150</name>
</gene>
<feature type="domain" description="ATP-grasp" evidence="2">
    <location>
        <begin position="108"/>
        <end position="335"/>
    </location>
</feature>
<evidence type="ECO:0000259" key="2">
    <source>
        <dbReference type="PROSITE" id="PS50975"/>
    </source>
</evidence>
<dbReference type="Pfam" id="PF14398">
    <property type="entry name" value="ATPgrasp_YheCD"/>
    <property type="match status" value="1"/>
</dbReference>
<evidence type="ECO:0000313" key="4">
    <source>
        <dbReference type="Proteomes" id="UP001597041"/>
    </source>
</evidence>
<keyword evidence="4" id="KW-1185">Reference proteome</keyword>
<evidence type="ECO:0000256" key="1">
    <source>
        <dbReference type="PROSITE-ProRule" id="PRU00409"/>
    </source>
</evidence>
<keyword evidence="1" id="KW-0547">Nucleotide-binding</keyword>
<dbReference type="RefSeq" id="WP_379589822.1">
    <property type="nucleotide sequence ID" value="NZ_JBHTKK010000001.1"/>
</dbReference>
<sequence>MLVGLMQPFREPTPFARNISIQAKSKGIDILYMHPSNINEDDHTTSGMILKGDHWEEIQTHIPNTIDVSAFCLKFRHTIEYLQKHAYLTEDGKNKISKESVQQIMEKDAYLQTYAIPTSRCKTFSVIRGFLFKYGEVVVKPIYSQLGQKIYKISQINKDEFMIGYQKSSQKMNLQETFAYFQNIISKDKFIVQKYIPSRTHLGDPFDCRVHLEKNKNGEWVIAKKYIRIGTGQQVASNVQQEGNMFDVGMFLKLKFENDAPAVDEHINTFALNAANYTENVRKRELVTLGLDIGIDENQNLFLFEANSAPDTSLLQEEVTKLRTDYYTYLLEQTAERAPKAFV</sequence>
<dbReference type="Gene3D" id="3.30.470.20">
    <property type="entry name" value="ATP-grasp fold, B domain"/>
    <property type="match status" value="1"/>
</dbReference>
<comment type="caution">
    <text evidence="3">The sequence shown here is derived from an EMBL/GenBank/DDBJ whole genome shotgun (WGS) entry which is preliminary data.</text>
</comment>
<keyword evidence="1" id="KW-0067">ATP-binding</keyword>
<dbReference type="InterPro" id="IPR011761">
    <property type="entry name" value="ATP-grasp"/>
</dbReference>
<organism evidence="3 4">
    <name type="scientific">Oceanobacillus locisalsi</name>
    <dbReference type="NCBI Taxonomy" id="546107"/>
    <lineage>
        <taxon>Bacteria</taxon>
        <taxon>Bacillati</taxon>
        <taxon>Bacillota</taxon>
        <taxon>Bacilli</taxon>
        <taxon>Bacillales</taxon>
        <taxon>Bacillaceae</taxon>
        <taxon>Oceanobacillus</taxon>
    </lineage>
</organism>